<keyword evidence="6" id="KW-1185">Reference proteome</keyword>
<evidence type="ECO:0000313" key="6">
    <source>
        <dbReference type="Proteomes" id="UP000719412"/>
    </source>
</evidence>
<dbReference type="EMBL" id="JABDTM020025260">
    <property type="protein sequence ID" value="KAH0813455.1"/>
    <property type="molecule type" value="Genomic_DNA"/>
</dbReference>
<keyword evidence="3" id="KW-0677">Repeat</keyword>
<evidence type="ECO:0000256" key="3">
    <source>
        <dbReference type="ARBA" id="ARBA00022737"/>
    </source>
</evidence>
<dbReference type="SUPFAM" id="SSF52058">
    <property type="entry name" value="L domain-like"/>
    <property type="match status" value="1"/>
</dbReference>
<name>A0A8J6L9Q3_TENMO</name>
<dbReference type="InterPro" id="IPR032675">
    <property type="entry name" value="LRR_dom_sf"/>
</dbReference>
<organism evidence="5 6">
    <name type="scientific">Tenebrio molitor</name>
    <name type="common">Yellow mealworm beetle</name>
    <dbReference type="NCBI Taxonomy" id="7067"/>
    <lineage>
        <taxon>Eukaryota</taxon>
        <taxon>Metazoa</taxon>
        <taxon>Ecdysozoa</taxon>
        <taxon>Arthropoda</taxon>
        <taxon>Hexapoda</taxon>
        <taxon>Insecta</taxon>
        <taxon>Pterygota</taxon>
        <taxon>Neoptera</taxon>
        <taxon>Endopterygota</taxon>
        <taxon>Coleoptera</taxon>
        <taxon>Polyphaga</taxon>
        <taxon>Cucujiformia</taxon>
        <taxon>Tenebrionidae</taxon>
        <taxon>Tenebrio</taxon>
    </lineage>
</organism>
<accession>A0A8J6L9Q3</accession>
<dbReference type="PANTHER" id="PTHR24373:SF275">
    <property type="entry name" value="TIR DOMAIN-CONTAINING PROTEIN"/>
    <property type="match status" value="1"/>
</dbReference>
<dbReference type="InterPro" id="IPR001611">
    <property type="entry name" value="Leu-rich_rpt"/>
</dbReference>
<keyword evidence="1" id="KW-0433">Leucine-rich repeat</keyword>
<protein>
    <submittedName>
        <fullName evidence="5">Uncharacterized protein</fullName>
    </submittedName>
</protein>
<dbReference type="Proteomes" id="UP000719412">
    <property type="component" value="Unassembled WGS sequence"/>
</dbReference>
<dbReference type="PROSITE" id="PS51450">
    <property type="entry name" value="LRR"/>
    <property type="match status" value="1"/>
</dbReference>
<evidence type="ECO:0000256" key="4">
    <source>
        <dbReference type="SAM" id="SignalP"/>
    </source>
</evidence>
<comment type="caution">
    <text evidence="5">The sequence shown here is derived from an EMBL/GenBank/DDBJ whole genome shotgun (WGS) entry which is preliminary data.</text>
</comment>
<evidence type="ECO:0000256" key="2">
    <source>
        <dbReference type="ARBA" id="ARBA00022729"/>
    </source>
</evidence>
<proteinExistence type="predicted"/>
<dbReference type="SMART" id="SM00369">
    <property type="entry name" value="LRR_TYP"/>
    <property type="match status" value="4"/>
</dbReference>
<keyword evidence="2 4" id="KW-0732">Signal</keyword>
<feature type="chain" id="PRO_5035282013" evidence="4">
    <location>
        <begin position="23"/>
        <end position="237"/>
    </location>
</feature>
<dbReference type="AlphaFoldDB" id="A0A8J6L9Q3"/>
<evidence type="ECO:0000256" key="1">
    <source>
        <dbReference type="ARBA" id="ARBA00022614"/>
    </source>
</evidence>
<dbReference type="PANTHER" id="PTHR24373">
    <property type="entry name" value="SLIT RELATED LEUCINE-RICH REPEAT NEURONAL PROTEIN"/>
    <property type="match status" value="1"/>
</dbReference>
<dbReference type="Gene3D" id="3.80.10.10">
    <property type="entry name" value="Ribonuclease Inhibitor"/>
    <property type="match status" value="1"/>
</dbReference>
<gene>
    <name evidence="5" type="ORF">GEV33_009336</name>
</gene>
<dbReference type="InterPro" id="IPR026906">
    <property type="entry name" value="LRR_5"/>
</dbReference>
<dbReference type="Pfam" id="PF13306">
    <property type="entry name" value="LRR_5"/>
    <property type="match status" value="1"/>
</dbReference>
<sequence length="237" mass="26848">MVTRVLHLILVALALICDSGNCATFENVSLVLVSRSPEYLRTFFSVYVRSANSLAPYVNPQSFEVIVIVEENVPVLRKNSISNMSKIEEINVVASGVRRIEPGTFHDLPKLQQLNLSGNSLVEIENGVFTNLQVHSLSLQNNQIARLGDRAFNDMNLRFLFLNHNKISMWSSKWFAGNPLKSIQMADNLIQELPAYAFKYLRRFGDRIDVINWSNNKLQRIDGQAFNGLNHLGVDQK</sequence>
<dbReference type="InterPro" id="IPR003591">
    <property type="entry name" value="Leu-rich_rpt_typical-subtyp"/>
</dbReference>
<reference evidence="5" key="1">
    <citation type="journal article" date="2020" name="J Insects Food Feed">
        <title>The yellow mealworm (Tenebrio molitor) genome: a resource for the emerging insects as food and feed industry.</title>
        <authorList>
            <person name="Eriksson T."/>
            <person name="Andere A."/>
            <person name="Kelstrup H."/>
            <person name="Emery V."/>
            <person name="Picard C."/>
        </authorList>
    </citation>
    <scope>NUCLEOTIDE SEQUENCE</scope>
    <source>
        <strain evidence="5">Stoneville</strain>
        <tissue evidence="5">Whole head</tissue>
    </source>
</reference>
<feature type="signal peptide" evidence="4">
    <location>
        <begin position="1"/>
        <end position="22"/>
    </location>
</feature>
<evidence type="ECO:0000313" key="5">
    <source>
        <dbReference type="EMBL" id="KAH0813455.1"/>
    </source>
</evidence>
<dbReference type="InterPro" id="IPR050328">
    <property type="entry name" value="Dev_Immune_Receptor"/>
</dbReference>
<reference evidence="5" key="2">
    <citation type="submission" date="2021-08" db="EMBL/GenBank/DDBJ databases">
        <authorList>
            <person name="Eriksson T."/>
        </authorList>
    </citation>
    <scope>NUCLEOTIDE SEQUENCE</scope>
    <source>
        <strain evidence="5">Stoneville</strain>
        <tissue evidence="5">Whole head</tissue>
    </source>
</reference>